<dbReference type="Proteomes" id="UP001148629">
    <property type="component" value="Unassembled WGS sequence"/>
</dbReference>
<sequence length="168" mass="19242">MATYTPKHSNGTSDKDASPHREVECDPNGPGDLEESIQGRNFRNITHKPLTLNQYYYPVLNDTDARDNDQVLSKFLDQKREQASNANGENKTESTEATGHYLNTSSQALQKEILIVDQLWIWIVDEKTIITTTTEKDRPDEQSPSSLLQTLLDHMIYDESRSRFERPT</sequence>
<organism evidence="1 2">
    <name type="scientific">Fusarium decemcellulare</name>
    <dbReference type="NCBI Taxonomy" id="57161"/>
    <lineage>
        <taxon>Eukaryota</taxon>
        <taxon>Fungi</taxon>
        <taxon>Dikarya</taxon>
        <taxon>Ascomycota</taxon>
        <taxon>Pezizomycotina</taxon>
        <taxon>Sordariomycetes</taxon>
        <taxon>Hypocreomycetidae</taxon>
        <taxon>Hypocreales</taxon>
        <taxon>Nectriaceae</taxon>
        <taxon>Fusarium</taxon>
        <taxon>Fusarium decemcellulare species complex</taxon>
    </lineage>
</organism>
<gene>
    <name evidence="1" type="ORF">NM208_g3094</name>
</gene>
<evidence type="ECO:0000313" key="2">
    <source>
        <dbReference type="Proteomes" id="UP001148629"/>
    </source>
</evidence>
<evidence type="ECO:0000313" key="1">
    <source>
        <dbReference type="EMBL" id="KAJ3544353.1"/>
    </source>
</evidence>
<dbReference type="EMBL" id="JANRMS010000199">
    <property type="protein sequence ID" value="KAJ3544353.1"/>
    <property type="molecule type" value="Genomic_DNA"/>
</dbReference>
<name>A0ACC1SQ57_9HYPO</name>
<accession>A0ACC1SQ57</accession>
<proteinExistence type="predicted"/>
<protein>
    <submittedName>
        <fullName evidence="1">Uncharacterized protein</fullName>
    </submittedName>
</protein>
<reference evidence="1" key="1">
    <citation type="submission" date="2022-08" db="EMBL/GenBank/DDBJ databases">
        <title>Genome Sequence of Fusarium decemcellulare.</title>
        <authorList>
            <person name="Buettner E."/>
        </authorList>
    </citation>
    <scope>NUCLEOTIDE SEQUENCE</scope>
    <source>
        <strain evidence="1">Babe19</strain>
    </source>
</reference>
<keyword evidence="2" id="KW-1185">Reference proteome</keyword>
<comment type="caution">
    <text evidence="1">The sequence shown here is derived from an EMBL/GenBank/DDBJ whole genome shotgun (WGS) entry which is preliminary data.</text>
</comment>